<dbReference type="Pfam" id="PF13650">
    <property type="entry name" value="Asp_protease_2"/>
    <property type="match status" value="1"/>
</dbReference>
<accession>A0A9X2L130</accession>
<dbReference type="Pfam" id="PF17820">
    <property type="entry name" value="PDZ_6"/>
    <property type="match status" value="1"/>
</dbReference>
<dbReference type="EMBL" id="JANDBC010000001">
    <property type="protein sequence ID" value="MCP9290386.1"/>
    <property type="molecule type" value="Genomic_DNA"/>
</dbReference>
<dbReference type="Gene3D" id="2.40.70.10">
    <property type="entry name" value="Acid Proteases"/>
    <property type="match status" value="1"/>
</dbReference>
<keyword evidence="2" id="KW-0378">Hydrolase</keyword>
<dbReference type="Proteomes" id="UP001139125">
    <property type="component" value="Unassembled WGS sequence"/>
</dbReference>
<proteinExistence type="predicted"/>
<comment type="caution">
    <text evidence="2">The sequence shown here is derived from an EMBL/GenBank/DDBJ whole genome shotgun (WGS) entry which is preliminary data.</text>
</comment>
<feature type="domain" description="PDZ" evidence="1">
    <location>
        <begin position="368"/>
        <end position="411"/>
    </location>
</feature>
<keyword evidence="2" id="KW-0645">Protease</keyword>
<keyword evidence="3" id="KW-1185">Reference proteome</keyword>
<dbReference type="InterPro" id="IPR036034">
    <property type="entry name" value="PDZ_sf"/>
</dbReference>
<dbReference type="InterPro" id="IPR041489">
    <property type="entry name" value="PDZ_6"/>
</dbReference>
<dbReference type="SMART" id="SM00228">
    <property type="entry name" value="PDZ"/>
    <property type="match status" value="1"/>
</dbReference>
<dbReference type="PROSITE" id="PS50106">
    <property type="entry name" value="PDZ"/>
    <property type="match status" value="1"/>
</dbReference>
<dbReference type="Gene3D" id="2.30.42.10">
    <property type="match status" value="1"/>
</dbReference>
<dbReference type="SUPFAM" id="SSF50156">
    <property type="entry name" value="PDZ domain-like"/>
    <property type="match status" value="1"/>
</dbReference>
<evidence type="ECO:0000313" key="2">
    <source>
        <dbReference type="EMBL" id="MCP9290386.1"/>
    </source>
</evidence>
<dbReference type="InterPro" id="IPR001478">
    <property type="entry name" value="PDZ"/>
</dbReference>
<reference evidence="2" key="1">
    <citation type="submission" date="2022-06" db="EMBL/GenBank/DDBJ databases">
        <title>Gracilimonas sp. CAU 1638 isolated from sea sediment.</title>
        <authorList>
            <person name="Kim W."/>
        </authorList>
    </citation>
    <scope>NUCLEOTIDE SEQUENCE</scope>
    <source>
        <strain evidence="2">CAU 1638</strain>
    </source>
</reference>
<gene>
    <name evidence="2" type="ORF">NM125_02185</name>
</gene>
<organism evidence="2 3">
    <name type="scientific">Gracilimonas sediminicola</name>
    <dbReference type="NCBI Taxonomy" id="2952158"/>
    <lineage>
        <taxon>Bacteria</taxon>
        <taxon>Pseudomonadati</taxon>
        <taxon>Balneolota</taxon>
        <taxon>Balneolia</taxon>
        <taxon>Balneolales</taxon>
        <taxon>Balneolaceae</taxon>
        <taxon>Gracilimonas</taxon>
    </lineage>
</organism>
<name>A0A9X2L130_9BACT</name>
<sequence>MALFKGGRYRVIVASIWVVLFIQLAETKQVFAQDSTSFEPRKAAFTINGRADRPVVIPFELVNNLIIIEASINGSVPLKLIVDTGVGNILITALPKGEEIYLRSSRTVTLSGLGEGEPVEAFYAEKNRLDIGRVTGENVEVLFMKEDIFQLASFMGTFVHGLIGYDLFSEFAVEINYLSKELILYDPEKFEEKFQELPEHRKWHKLPIYIEDRKPYIDVAFKQRPGISYTPLRLLIDSGSSNAFSLYKITHEEIVVPKSNISTLIGVGLSGNVNGYLGRIQKMKLGDEFIFEEPVIAYPDSFAVRRALGLGDRNGSLGGEVLRRFKVIFHYRDEYILLRANRDLGDNFYYNISGIEVNTPVPNIPLYVVSEVREGSPAEKQGIQKGDVIKFINGEPAARLNLNDILNILQKNQGSRIRVGVQRDTLYKSYKIRLENELKVDPKE</sequence>
<evidence type="ECO:0000259" key="1">
    <source>
        <dbReference type="PROSITE" id="PS50106"/>
    </source>
</evidence>
<dbReference type="GO" id="GO:0008233">
    <property type="term" value="F:peptidase activity"/>
    <property type="evidence" value="ECO:0007669"/>
    <property type="project" value="UniProtKB-KW"/>
</dbReference>
<dbReference type="RefSeq" id="WP_255132408.1">
    <property type="nucleotide sequence ID" value="NZ_JANDBC010000001.1"/>
</dbReference>
<protein>
    <submittedName>
        <fullName evidence="2">Aspartyl protease family protein</fullName>
    </submittedName>
</protein>
<dbReference type="GO" id="GO:0006508">
    <property type="term" value="P:proteolysis"/>
    <property type="evidence" value="ECO:0007669"/>
    <property type="project" value="UniProtKB-KW"/>
</dbReference>
<dbReference type="AlphaFoldDB" id="A0A9X2L130"/>
<dbReference type="InterPro" id="IPR021109">
    <property type="entry name" value="Peptidase_aspartic_dom_sf"/>
</dbReference>
<evidence type="ECO:0000313" key="3">
    <source>
        <dbReference type="Proteomes" id="UP001139125"/>
    </source>
</evidence>